<reference evidence="2" key="3">
    <citation type="submission" date="2015-04" db="UniProtKB">
        <authorList>
            <consortium name="EnsemblPlants"/>
        </authorList>
    </citation>
    <scope>IDENTIFICATION</scope>
    <source>
        <strain evidence="2">cv. Jemalong A17</strain>
    </source>
</reference>
<dbReference type="EMBL" id="CM001219">
    <property type="protein sequence ID" value="KEH34761.1"/>
    <property type="molecule type" value="Genomic_DNA"/>
</dbReference>
<accession>A0A072UZ91</accession>
<dbReference type="EnsemblPlants" id="KEH34761">
    <property type="protein sequence ID" value="KEH34761"/>
    <property type="gene ID" value="MTR_3g068230"/>
</dbReference>
<reference evidence="1 3" key="1">
    <citation type="journal article" date="2011" name="Nature">
        <title>The Medicago genome provides insight into the evolution of rhizobial symbioses.</title>
        <authorList>
            <person name="Young N.D."/>
            <person name="Debelle F."/>
            <person name="Oldroyd G.E."/>
            <person name="Geurts R."/>
            <person name="Cannon S.B."/>
            <person name="Udvardi M.K."/>
            <person name="Benedito V.A."/>
            <person name="Mayer K.F."/>
            <person name="Gouzy J."/>
            <person name="Schoof H."/>
            <person name="Van de Peer Y."/>
            <person name="Proost S."/>
            <person name="Cook D.R."/>
            <person name="Meyers B.C."/>
            <person name="Spannagl M."/>
            <person name="Cheung F."/>
            <person name="De Mita S."/>
            <person name="Krishnakumar V."/>
            <person name="Gundlach H."/>
            <person name="Zhou S."/>
            <person name="Mudge J."/>
            <person name="Bharti A.K."/>
            <person name="Murray J.D."/>
            <person name="Naoumkina M.A."/>
            <person name="Rosen B."/>
            <person name="Silverstein K.A."/>
            <person name="Tang H."/>
            <person name="Rombauts S."/>
            <person name="Zhao P.X."/>
            <person name="Zhou P."/>
            <person name="Barbe V."/>
            <person name="Bardou P."/>
            <person name="Bechner M."/>
            <person name="Bellec A."/>
            <person name="Berger A."/>
            <person name="Berges H."/>
            <person name="Bidwell S."/>
            <person name="Bisseling T."/>
            <person name="Choisne N."/>
            <person name="Couloux A."/>
            <person name="Denny R."/>
            <person name="Deshpande S."/>
            <person name="Dai X."/>
            <person name="Doyle J.J."/>
            <person name="Dudez A.M."/>
            <person name="Farmer A.D."/>
            <person name="Fouteau S."/>
            <person name="Franken C."/>
            <person name="Gibelin C."/>
            <person name="Gish J."/>
            <person name="Goldstein S."/>
            <person name="Gonzalez A.J."/>
            <person name="Green P.J."/>
            <person name="Hallab A."/>
            <person name="Hartog M."/>
            <person name="Hua A."/>
            <person name="Humphray S.J."/>
            <person name="Jeong D.H."/>
            <person name="Jing Y."/>
            <person name="Jocker A."/>
            <person name="Kenton S.M."/>
            <person name="Kim D.J."/>
            <person name="Klee K."/>
            <person name="Lai H."/>
            <person name="Lang C."/>
            <person name="Lin S."/>
            <person name="Macmil S.L."/>
            <person name="Magdelenat G."/>
            <person name="Matthews L."/>
            <person name="McCorrison J."/>
            <person name="Monaghan E.L."/>
            <person name="Mun J.H."/>
            <person name="Najar F.Z."/>
            <person name="Nicholson C."/>
            <person name="Noirot C."/>
            <person name="O'Bleness M."/>
            <person name="Paule C.R."/>
            <person name="Poulain J."/>
            <person name="Prion F."/>
            <person name="Qin B."/>
            <person name="Qu C."/>
            <person name="Retzel E.F."/>
            <person name="Riddle C."/>
            <person name="Sallet E."/>
            <person name="Samain S."/>
            <person name="Samson N."/>
            <person name="Sanders I."/>
            <person name="Saurat O."/>
            <person name="Scarpelli C."/>
            <person name="Schiex T."/>
            <person name="Segurens B."/>
            <person name="Severin A.J."/>
            <person name="Sherrier D.J."/>
            <person name="Shi R."/>
            <person name="Sims S."/>
            <person name="Singer S.R."/>
            <person name="Sinharoy S."/>
            <person name="Sterck L."/>
            <person name="Viollet A."/>
            <person name="Wang B.B."/>
            <person name="Wang K."/>
            <person name="Wang M."/>
            <person name="Wang X."/>
            <person name="Warfsmann J."/>
            <person name="Weissenbach J."/>
            <person name="White D.D."/>
            <person name="White J.D."/>
            <person name="Wiley G.B."/>
            <person name="Wincker P."/>
            <person name="Xing Y."/>
            <person name="Yang L."/>
            <person name="Yao Z."/>
            <person name="Ying F."/>
            <person name="Zhai J."/>
            <person name="Zhou L."/>
            <person name="Zuber A."/>
            <person name="Denarie J."/>
            <person name="Dixon R.A."/>
            <person name="May G.D."/>
            <person name="Schwartz D.C."/>
            <person name="Rogers J."/>
            <person name="Quetier F."/>
            <person name="Town C.D."/>
            <person name="Roe B.A."/>
        </authorList>
    </citation>
    <scope>NUCLEOTIDE SEQUENCE [LARGE SCALE GENOMIC DNA]</scope>
    <source>
        <strain evidence="1">A17</strain>
        <strain evidence="2 3">cv. Jemalong A17</strain>
    </source>
</reference>
<sequence length="66" mass="7547">MDQEVHEYYVILILGWNPFTVNPPSDKGKPPKAKLHELLRCVQEEFETTFHPCTACCEAAVTIENN</sequence>
<reference evidence="1 3" key="2">
    <citation type="journal article" date="2014" name="BMC Genomics">
        <title>An improved genome release (version Mt4.0) for the model legume Medicago truncatula.</title>
        <authorList>
            <person name="Tang H."/>
            <person name="Krishnakumar V."/>
            <person name="Bidwell S."/>
            <person name="Rosen B."/>
            <person name="Chan A."/>
            <person name="Zhou S."/>
            <person name="Gentzbittel L."/>
            <person name="Childs K.L."/>
            <person name="Yandell M."/>
            <person name="Gundlach H."/>
            <person name="Mayer K.F."/>
            <person name="Schwartz D.C."/>
            <person name="Town C.D."/>
        </authorList>
    </citation>
    <scope>GENOME REANNOTATION</scope>
    <source>
        <strain evidence="1">A17</strain>
        <strain evidence="2 3">cv. Jemalong A17</strain>
    </source>
</reference>
<name>A0A072UZ91_MEDTR</name>
<evidence type="ECO:0000313" key="1">
    <source>
        <dbReference type="EMBL" id="KEH34761.1"/>
    </source>
</evidence>
<gene>
    <name evidence="1" type="ordered locus">MTR_3g068230</name>
</gene>
<protein>
    <submittedName>
        <fullName evidence="1 2">Uncharacterized protein</fullName>
    </submittedName>
</protein>
<dbReference type="HOGENOM" id="CLU_2834961_0_0_1"/>
<evidence type="ECO:0000313" key="3">
    <source>
        <dbReference type="Proteomes" id="UP000002051"/>
    </source>
</evidence>
<proteinExistence type="predicted"/>
<dbReference type="Proteomes" id="UP000002051">
    <property type="component" value="Chromosome 3"/>
</dbReference>
<evidence type="ECO:0000313" key="2">
    <source>
        <dbReference type="EnsemblPlants" id="KEH34761"/>
    </source>
</evidence>
<keyword evidence="3" id="KW-1185">Reference proteome</keyword>
<dbReference type="AlphaFoldDB" id="A0A072UZ91"/>
<organism evidence="1 3">
    <name type="scientific">Medicago truncatula</name>
    <name type="common">Barrel medic</name>
    <name type="synonym">Medicago tribuloides</name>
    <dbReference type="NCBI Taxonomy" id="3880"/>
    <lineage>
        <taxon>Eukaryota</taxon>
        <taxon>Viridiplantae</taxon>
        <taxon>Streptophyta</taxon>
        <taxon>Embryophyta</taxon>
        <taxon>Tracheophyta</taxon>
        <taxon>Spermatophyta</taxon>
        <taxon>Magnoliopsida</taxon>
        <taxon>eudicotyledons</taxon>
        <taxon>Gunneridae</taxon>
        <taxon>Pentapetalae</taxon>
        <taxon>rosids</taxon>
        <taxon>fabids</taxon>
        <taxon>Fabales</taxon>
        <taxon>Fabaceae</taxon>
        <taxon>Papilionoideae</taxon>
        <taxon>50 kb inversion clade</taxon>
        <taxon>NPAAA clade</taxon>
        <taxon>Hologalegina</taxon>
        <taxon>IRL clade</taxon>
        <taxon>Trifolieae</taxon>
        <taxon>Medicago</taxon>
    </lineage>
</organism>